<gene>
    <name evidence="1" type="ORF">FNU79_17150</name>
</gene>
<dbReference type="AlphaFoldDB" id="A0A553UIH8"/>
<dbReference type="Proteomes" id="UP000316092">
    <property type="component" value="Unassembled WGS sequence"/>
</dbReference>
<proteinExistence type="predicted"/>
<accession>A0A553UIH8</accession>
<dbReference type="EMBL" id="VKDB01000034">
    <property type="protein sequence ID" value="TSA79966.1"/>
    <property type="molecule type" value="Genomic_DNA"/>
</dbReference>
<reference evidence="1 2" key="1">
    <citation type="submission" date="2019-07" db="EMBL/GenBank/DDBJ databases">
        <title>Deinococcus detaillus sp. nov., isolated from humus soil in Antarctica.</title>
        <authorList>
            <person name="Zhang K."/>
        </authorList>
    </citation>
    <scope>NUCLEOTIDE SEQUENCE [LARGE SCALE GENOMIC DNA]</scope>
    <source>
        <strain evidence="1 2">H1</strain>
    </source>
</reference>
<organism evidence="1 2">
    <name type="scientific">Deinococcus detaillensis</name>
    <dbReference type="NCBI Taxonomy" id="2592048"/>
    <lineage>
        <taxon>Bacteria</taxon>
        <taxon>Thermotogati</taxon>
        <taxon>Deinococcota</taxon>
        <taxon>Deinococci</taxon>
        <taxon>Deinococcales</taxon>
        <taxon>Deinococcaceae</taxon>
        <taxon>Deinococcus</taxon>
    </lineage>
</organism>
<name>A0A553UIH8_9DEIO</name>
<sequence>MLKIFSAKNSLEARRFSSSTLNSSGHPSAVRPRLSALTLTGQGGQLRLELGTALILPTDEWIWPDPEALAWHSAHVFRR</sequence>
<protein>
    <submittedName>
        <fullName evidence="1">Uncharacterized protein</fullName>
    </submittedName>
</protein>
<evidence type="ECO:0000313" key="2">
    <source>
        <dbReference type="Proteomes" id="UP000316092"/>
    </source>
</evidence>
<keyword evidence="2" id="KW-1185">Reference proteome</keyword>
<evidence type="ECO:0000313" key="1">
    <source>
        <dbReference type="EMBL" id="TSA79966.1"/>
    </source>
</evidence>
<comment type="caution">
    <text evidence="1">The sequence shown here is derived from an EMBL/GenBank/DDBJ whole genome shotgun (WGS) entry which is preliminary data.</text>
</comment>